<keyword evidence="9" id="KW-0378">Hydrolase</keyword>
<dbReference type="FunFam" id="3.30.2010.30:FF:000002">
    <property type="entry name" value="Putative aminopeptidase N"/>
    <property type="match status" value="1"/>
</dbReference>
<dbReference type="InterPro" id="IPR012779">
    <property type="entry name" value="Peptidase_M1_pepN"/>
</dbReference>
<feature type="domain" description="Peptidase M1 membrane alanine aminopeptidase" evidence="14">
    <location>
        <begin position="230"/>
        <end position="444"/>
    </location>
</feature>
<comment type="caution">
    <text evidence="18">The sequence shown here is derived from an EMBL/GenBank/DDBJ whole genome shotgun (WGS) entry which is preliminary data.</text>
</comment>
<evidence type="ECO:0000256" key="6">
    <source>
        <dbReference type="ARBA" id="ARBA00022438"/>
    </source>
</evidence>
<dbReference type="PRINTS" id="PR00756">
    <property type="entry name" value="ALADIPTASE"/>
</dbReference>
<keyword evidence="11" id="KW-0482">Metalloprotease</keyword>
<dbReference type="GO" id="GO:0008237">
    <property type="term" value="F:metallopeptidase activity"/>
    <property type="evidence" value="ECO:0007669"/>
    <property type="project" value="UniProtKB-UniRule"/>
</dbReference>
<dbReference type="AlphaFoldDB" id="A0A432X9M8"/>
<dbReference type="FunFam" id="1.10.390.10:FF:000002">
    <property type="entry name" value="Aminopeptidase N"/>
    <property type="match status" value="1"/>
</dbReference>
<feature type="domain" description="Aminopeptidase N-like N-terminal" evidence="17">
    <location>
        <begin position="27"/>
        <end position="191"/>
    </location>
</feature>
<keyword evidence="10" id="KW-0862">Zinc</keyword>
<dbReference type="InterPro" id="IPR014782">
    <property type="entry name" value="Peptidase_M1_dom"/>
</dbReference>
<dbReference type="OrthoDB" id="100605at2"/>
<dbReference type="InterPro" id="IPR024601">
    <property type="entry name" value="Peptidase_M1_pepN_C"/>
</dbReference>
<keyword evidence="8" id="KW-0479">Metal-binding</keyword>
<evidence type="ECO:0000259" key="17">
    <source>
        <dbReference type="Pfam" id="PF17900"/>
    </source>
</evidence>
<dbReference type="InterPro" id="IPR042097">
    <property type="entry name" value="Aminopeptidase_N-like_N_sf"/>
</dbReference>
<dbReference type="PANTHER" id="PTHR46322">
    <property type="entry name" value="PUROMYCIN-SENSITIVE AMINOPEPTIDASE"/>
    <property type="match status" value="1"/>
</dbReference>
<dbReference type="GO" id="GO:0008270">
    <property type="term" value="F:zinc ion binding"/>
    <property type="evidence" value="ECO:0007669"/>
    <property type="project" value="InterPro"/>
</dbReference>
<dbReference type="Pfam" id="PF11940">
    <property type="entry name" value="DUF3458"/>
    <property type="match status" value="1"/>
</dbReference>
<reference evidence="18 19" key="1">
    <citation type="journal article" date="2011" name="Front. Microbiol.">
        <title>Genomic signatures of strain selection and enhancement in Bacillus atrophaeus var. globigii, a historical biowarfare simulant.</title>
        <authorList>
            <person name="Gibbons H.S."/>
            <person name="Broomall S.M."/>
            <person name="McNew L.A."/>
            <person name="Daligault H."/>
            <person name="Chapman C."/>
            <person name="Bruce D."/>
            <person name="Karavis M."/>
            <person name="Krepps M."/>
            <person name="McGregor P.A."/>
            <person name="Hong C."/>
            <person name="Park K.H."/>
            <person name="Akmal A."/>
            <person name="Feldman A."/>
            <person name="Lin J.S."/>
            <person name="Chang W.E."/>
            <person name="Higgs B.W."/>
            <person name="Demirev P."/>
            <person name="Lindquist J."/>
            <person name="Liem A."/>
            <person name="Fochler E."/>
            <person name="Read T.D."/>
            <person name="Tapia R."/>
            <person name="Johnson S."/>
            <person name="Bishop-Lilly K.A."/>
            <person name="Detter C."/>
            <person name="Han C."/>
            <person name="Sozhamannan S."/>
            <person name="Rosenzweig C.N."/>
            <person name="Skowronski E.W."/>
        </authorList>
    </citation>
    <scope>NUCLEOTIDE SEQUENCE [LARGE SCALE GENOMIC DNA]</scope>
    <source>
        <strain evidence="18 19">AIT1</strain>
    </source>
</reference>
<keyword evidence="7" id="KW-0645">Protease</keyword>
<feature type="domain" description="Peptidase M1 alanyl aminopeptidase C-terminal" evidence="16">
    <location>
        <begin position="548"/>
        <end position="869"/>
    </location>
</feature>
<dbReference type="GO" id="GO:0006508">
    <property type="term" value="P:proteolysis"/>
    <property type="evidence" value="ECO:0007669"/>
    <property type="project" value="UniProtKB-UniRule"/>
</dbReference>
<protein>
    <recommendedName>
        <fullName evidence="5 13">Aminopeptidase N</fullName>
        <ecNumber evidence="4 13">3.4.11.2</ecNumber>
    </recommendedName>
</protein>
<keyword evidence="6 18" id="KW-0031">Aminopeptidase</keyword>
<dbReference type="InterPro" id="IPR045357">
    <property type="entry name" value="Aminopeptidase_N-like_N"/>
</dbReference>
<evidence type="ECO:0000256" key="5">
    <source>
        <dbReference type="ARBA" id="ARBA00015611"/>
    </source>
</evidence>
<dbReference type="InterPro" id="IPR001930">
    <property type="entry name" value="Peptidase_M1"/>
</dbReference>
<dbReference type="InterPro" id="IPR037144">
    <property type="entry name" value="Peptidase_M1_pepN_C_sf"/>
</dbReference>
<evidence type="ECO:0000256" key="1">
    <source>
        <dbReference type="ARBA" id="ARBA00000098"/>
    </source>
</evidence>
<evidence type="ECO:0000313" key="19">
    <source>
        <dbReference type="Proteomes" id="UP000286976"/>
    </source>
</evidence>
<dbReference type="FunFam" id="2.60.40.1730:FF:000005">
    <property type="entry name" value="Aminopeptidase N"/>
    <property type="match status" value="1"/>
</dbReference>
<evidence type="ECO:0000256" key="4">
    <source>
        <dbReference type="ARBA" id="ARBA00012564"/>
    </source>
</evidence>
<dbReference type="InterPro" id="IPR038438">
    <property type="entry name" value="PepN_Ig-like_sf"/>
</dbReference>
<dbReference type="NCBIfam" id="TIGR02414">
    <property type="entry name" value="pepN_proteo"/>
    <property type="match status" value="1"/>
</dbReference>
<dbReference type="InterPro" id="IPR035414">
    <property type="entry name" value="Peptidase_M1_pepN_Ig-like"/>
</dbReference>
<dbReference type="SUPFAM" id="SSF63737">
    <property type="entry name" value="Leukotriene A4 hydrolase N-terminal domain"/>
    <property type="match status" value="1"/>
</dbReference>
<evidence type="ECO:0000259" key="15">
    <source>
        <dbReference type="Pfam" id="PF11940"/>
    </source>
</evidence>
<evidence type="ECO:0000259" key="14">
    <source>
        <dbReference type="Pfam" id="PF01433"/>
    </source>
</evidence>
<evidence type="ECO:0000259" key="16">
    <source>
        <dbReference type="Pfam" id="PF17432"/>
    </source>
</evidence>
<dbReference type="EC" id="3.4.11.2" evidence="4 13"/>
<dbReference type="Gene3D" id="1.25.50.10">
    <property type="entry name" value="Peptidase M1, alanyl aminopeptidase, C-terminal domain"/>
    <property type="match status" value="1"/>
</dbReference>
<dbReference type="EMBL" id="PIPQ01000001">
    <property type="protein sequence ID" value="RUO44122.1"/>
    <property type="molecule type" value="Genomic_DNA"/>
</dbReference>
<organism evidence="18 19">
    <name type="scientific">Aliidiomarina taiwanensis</name>
    <dbReference type="NCBI Taxonomy" id="946228"/>
    <lineage>
        <taxon>Bacteria</taxon>
        <taxon>Pseudomonadati</taxon>
        <taxon>Pseudomonadota</taxon>
        <taxon>Gammaproteobacteria</taxon>
        <taxon>Alteromonadales</taxon>
        <taxon>Idiomarinaceae</taxon>
        <taxon>Aliidiomarina</taxon>
    </lineage>
</organism>
<dbReference type="Gene3D" id="2.60.40.1840">
    <property type="match status" value="1"/>
</dbReference>
<dbReference type="Gene3D" id="3.30.2010.30">
    <property type="match status" value="1"/>
</dbReference>
<dbReference type="GO" id="GO:0016285">
    <property type="term" value="F:alanyl aminopeptidase activity"/>
    <property type="evidence" value="ECO:0007669"/>
    <property type="project" value="UniProtKB-EC"/>
</dbReference>
<proteinExistence type="inferred from homology"/>
<evidence type="ECO:0000256" key="13">
    <source>
        <dbReference type="NCBIfam" id="TIGR02414"/>
    </source>
</evidence>
<evidence type="ECO:0000256" key="3">
    <source>
        <dbReference type="ARBA" id="ARBA00010136"/>
    </source>
</evidence>
<evidence type="ECO:0000256" key="2">
    <source>
        <dbReference type="ARBA" id="ARBA00001947"/>
    </source>
</evidence>
<dbReference type="Pfam" id="PF01433">
    <property type="entry name" value="Peptidase_M1"/>
    <property type="match status" value="1"/>
</dbReference>
<keyword evidence="19" id="KW-1185">Reference proteome</keyword>
<comment type="function">
    <text evidence="12">Aminopeptidase N is involved in the degradation of intracellular peptides generated by protein breakdown during normal growth as well as in response to nutrient starvation.</text>
</comment>
<dbReference type="InterPro" id="IPR027268">
    <property type="entry name" value="Peptidase_M4/M1_CTD_sf"/>
</dbReference>
<evidence type="ECO:0000256" key="7">
    <source>
        <dbReference type="ARBA" id="ARBA00022670"/>
    </source>
</evidence>
<dbReference type="Gene3D" id="2.60.40.1730">
    <property type="entry name" value="tricorn interacting facor f3 domain"/>
    <property type="match status" value="1"/>
</dbReference>
<evidence type="ECO:0000256" key="9">
    <source>
        <dbReference type="ARBA" id="ARBA00022801"/>
    </source>
</evidence>
<evidence type="ECO:0000256" key="11">
    <source>
        <dbReference type="ARBA" id="ARBA00023049"/>
    </source>
</evidence>
<gene>
    <name evidence="18" type="ORF">CWE15_02845</name>
</gene>
<dbReference type="RefSeq" id="WP_126756519.1">
    <property type="nucleotide sequence ID" value="NZ_PIPQ01000001.1"/>
</dbReference>
<sequence>MTVTTAPTARYRKDYKAPSFSIDTVDLHFYLDDTCTRVVNTMQVQKRDDEPDLVLDGEQLQLVQVTLDDRLLVAEQDYKVGRKSLTIYNVPAQFSLTIENTINPSANTALEGLYKSAGVFCSQCEAEGFRRITYFLDRPDVLSVYTTTLYVANKEEYPHLLSNGNKVDTGTTAEGLSWVRWHDPYPKPSYLFAVVAGDFDLLEDTYTTAEGRQVLLQFFVDKGNLNKAYFAMEALKNSMRWDEQRFGLSYDLDIYMVVAVDFFNMGAMENKGLNVFNSKFVLADEASATDQDFINVEAVIGHEYFHNWTGNRITCRDWFQLSLKEGLTVFREQEFSADQGMRAVNRIQDVRIMRTHQFEEDAGPMAHAIRPDIVVEMNNFYTVTIYNKGAEVVRMLHTLLGEQTFQAGMRRYIADNDGKAATCNDFLQAMEQASGRNLNQFKRWYSQAGTPEISVQTDYSRRQRKLTVTISQASDKPANAPFHIPIQVELLSQQGEPLHPPELPVNSVLELTEPEQTFTFTGLKEAPVFAPLANFSAPVKCNDTRSLDELITITRFAQDAFLRWDAVQQLYSQAVHEAIAQGGALTLPNALIDGLKASLTDGNSDPALVALLLQIPSEEGVAAEFKYVPVSAIHRAITELHEALARGLYTELLQAWDMHWPQATDKQAAFSKEAIAARMLCNTCLGYLAAMTDSEAVHERLQRQFAAEQSMTLVFGALQAAVHNQHRLAEVQLAQFANRWQHDPLVMDKWLAVQATVRHASSIAKVHELTEHSAFDWSNPNRVYALLASFSHNFAQLHQADGAGYALLVSAIKRLNTANPQVASRLLSPLLNWRRFNDARQGLLQQVLSDLRNMPDLAPDLFEKIEQSLR</sequence>
<evidence type="ECO:0000256" key="12">
    <source>
        <dbReference type="ARBA" id="ARBA00059739"/>
    </source>
</evidence>
<comment type="similarity">
    <text evidence="3">Belongs to the peptidase M1 family.</text>
</comment>
<feature type="domain" description="Peptidase M1 alanyl aminopeptidase Ig-like fold" evidence="15">
    <location>
        <begin position="449"/>
        <end position="542"/>
    </location>
</feature>
<dbReference type="Pfam" id="PF17900">
    <property type="entry name" value="Peptidase_M1_N"/>
    <property type="match status" value="1"/>
</dbReference>
<evidence type="ECO:0000256" key="10">
    <source>
        <dbReference type="ARBA" id="ARBA00022833"/>
    </source>
</evidence>
<comment type="cofactor">
    <cofactor evidence="2">
        <name>Zn(2+)</name>
        <dbReference type="ChEBI" id="CHEBI:29105"/>
    </cofactor>
</comment>
<dbReference type="Proteomes" id="UP000286976">
    <property type="component" value="Unassembled WGS sequence"/>
</dbReference>
<dbReference type="PANTHER" id="PTHR46322:SF1">
    <property type="entry name" value="PUROMYCIN-SENSITIVE AMINOPEPTIDASE"/>
    <property type="match status" value="1"/>
</dbReference>
<dbReference type="CDD" id="cd09600">
    <property type="entry name" value="M1_APN"/>
    <property type="match status" value="1"/>
</dbReference>
<dbReference type="Pfam" id="PF17432">
    <property type="entry name" value="DUF3458_C"/>
    <property type="match status" value="1"/>
</dbReference>
<dbReference type="Gene3D" id="1.10.390.10">
    <property type="entry name" value="Neutral Protease Domain 2"/>
    <property type="match status" value="1"/>
</dbReference>
<name>A0A432X9M8_9GAMM</name>
<dbReference type="SUPFAM" id="SSF55486">
    <property type="entry name" value="Metalloproteases ('zincins'), catalytic domain"/>
    <property type="match status" value="1"/>
</dbReference>
<comment type="catalytic activity">
    <reaction evidence="1">
        <text>Release of an N-terminal amino acid, Xaa-|-Yaa- from a peptide, amide or arylamide. Xaa is preferably Ala, but may be most amino acids including Pro (slow action). When a terminal hydrophobic residue is followed by a prolyl residue, the two may be released as an intact Xaa-Pro dipeptide.</text>
        <dbReference type="EC" id="3.4.11.2"/>
    </reaction>
</comment>
<accession>A0A432X9M8</accession>
<evidence type="ECO:0000313" key="18">
    <source>
        <dbReference type="EMBL" id="RUO44122.1"/>
    </source>
</evidence>
<evidence type="ECO:0000256" key="8">
    <source>
        <dbReference type="ARBA" id="ARBA00022723"/>
    </source>
</evidence>